<organism evidence="1 2">
    <name type="scientific">Caenorhabditis elegans</name>
    <dbReference type="NCBI Taxonomy" id="6239"/>
    <lineage>
        <taxon>Eukaryota</taxon>
        <taxon>Metazoa</taxon>
        <taxon>Ecdysozoa</taxon>
        <taxon>Nematoda</taxon>
        <taxon>Chromadorea</taxon>
        <taxon>Rhabditida</taxon>
        <taxon>Rhabditina</taxon>
        <taxon>Rhabditomorpha</taxon>
        <taxon>Rhabditoidea</taxon>
        <taxon>Rhabditidae</taxon>
        <taxon>Peloderinae</taxon>
        <taxon>Caenorhabditis</taxon>
    </lineage>
</organism>
<dbReference type="AGR" id="WB:WBGene00019709"/>
<proteinExistence type="predicted"/>
<protein>
    <submittedName>
        <fullName evidence="1">ATS3</fullName>
    </submittedName>
</protein>
<reference evidence="1 2" key="1">
    <citation type="journal article" date="1998" name="Science">
        <title>Genome sequence of the nematode C. elegans: a platform for investigating biology.</title>
        <authorList>
            <consortium name="The C. elegans sequencing consortium"/>
            <person name="Sulson J.E."/>
            <person name="Waterston R."/>
        </authorList>
    </citation>
    <scope>NUCLEOTIDE SEQUENCE [LARGE SCALE GENOMIC DNA]</scope>
    <source>
        <strain evidence="1 2">Bristol N2</strain>
    </source>
</reference>
<evidence type="ECO:0000313" key="1">
    <source>
        <dbReference type="EMBL" id="CCD73000.2"/>
    </source>
</evidence>
<dbReference type="PhylomeDB" id="Q9TXR5"/>
<dbReference type="PIR" id="B88396">
    <property type="entry name" value="B88396"/>
</dbReference>
<sequence>MSLTGPAQSMEKAFFKESVPKVDKCVIFLDGLALNHDEPYNFEFEDETHDGTKNYRFNSEDPNSQTAPNYIVFEYHVSGAHVFDRSIDIIPACRISPIAA</sequence>
<dbReference type="Proteomes" id="UP000001940">
    <property type="component" value="Chromosome III"/>
</dbReference>
<dbReference type="HOGENOM" id="CLU_1788571_0_0_1"/>
<name>Q9TXR5_CAEEL</name>
<dbReference type="UCSC" id="M01E10.3">
    <property type="organism name" value="c. elegans"/>
</dbReference>
<accession>Q9TXR5</accession>
<gene>
    <name evidence="1" type="ORF">CELE_M01E10.3</name>
    <name evidence="1 3" type="ORF">M01E10.3</name>
</gene>
<dbReference type="WormBase" id="M01E10.3">
    <property type="protein sequence ID" value="CE54059"/>
    <property type="gene ID" value="WBGene00019709"/>
</dbReference>
<dbReference type="STRING" id="6239.M01E10.3.1"/>
<dbReference type="InParanoid" id="Q9TXR5"/>
<evidence type="ECO:0000313" key="3">
    <source>
        <dbReference type="WormBase" id="M01E10.3"/>
    </source>
</evidence>
<dbReference type="EMBL" id="BX284603">
    <property type="protein sequence ID" value="CCD73000.2"/>
    <property type="molecule type" value="Genomic_DNA"/>
</dbReference>
<keyword evidence="2" id="KW-1185">Reference proteome</keyword>
<dbReference type="PaxDb" id="6239-M01E10.3"/>
<dbReference type="AlphaFoldDB" id="Q9TXR5"/>
<evidence type="ECO:0000313" key="2">
    <source>
        <dbReference type="Proteomes" id="UP000001940"/>
    </source>
</evidence>